<evidence type="ECO:0000256" key="3">
    <source>
        <dbReference type="ARBA" id="ARBA00022475"/>
    </source>
</evidence>
<feature type="transmembrane region" description="Helical" evidence="8">
    <location>
        <begin position="293"/>
        <end position="310"/>
    </location>
</feature>
<keyword evidence="7 8" id="KW-0472">Membrane</keyword>
<sequence>MNVKQFVNKAIYLISVPLVVGLFMELLVYSQTGGHLISSVLDLRNLVRDLGVTAVIAFALSLNLGSGRFDLSLGAQRLVATIIGGNIAVSLGFNGIGLLIVAILIGLLAGFGVGMIFSVFRIPPVILGLGMAMIYESLAFAGSDGKGLQLFGVPNIEMLVDPNFTLMVLGLGTLFVFILFTFTKFRYEMQAMRGSQKIAKTSGINVFRHVVICYTLAGGLVAISGVFSASFTGALAPMLGMTSNSAVIAMTFPMFLGTYLARRTNIAVGILSASLTIKLFGIGMVALKISNSLNTVINMLVFIGFLAFLANEKIPALRRRERARIKEAKAKRIELESATTIGRL</sequence>
<evidence type="ECO:0000256" key="6">
    <source>
        <dbReference type="ARBA" id="ARBA00022989"/>
    </source>
</evidence>
<dbReference type="InterPro" id="IPR001851">
    <property type="entry name" value="ABC_transp_permease"/>
</dbReference>
<dbReference type="RefSeq" id="WP_074912713.1">
    <property type="nucleotide sequence ID" value="NZ_FOVK01000012.1"/>
</dbReference>
<gene>
    <name evidence="9" type="ORF">SAMN04488695_11229</name>
</gene>
<feature type="transmembrane region" description="Helical" evidence="8">
    <location>
        <begin position="234"/>
        <end position="256"/>
    </location>
</feature>
<feature type="transmembrane region" description="Helical" evidence="8">
    <location>
        <begin position="206"/>
        <end position="228"/>
    </location>
</feature>
<dbReference type="Proteomes" id="UP000181899">
    <property type="component" value="Unassembled WGS sequence"/>
</dbReference>
<dbReference type="GO" id="GO:0005886">
    <property type="term" value="C:plasma membrane"/>
    <property type="evidence" value="ECO:0007669"/>
    <property type="project" value="UniProtKB-SubCell"/>
</dbReference>
<feature type="transmembrane region" description="Helical" evidence="8">
    <location>
        <begin position="163"/>
        <end position="185"/>
    </location>
</feature>
<accession>A0A1I5E098</accession>
<keyword evidence="2" id="KW-0813">Transport</keyword>
<feature type="transmembrane region" description="Helical" evidence="8">
    <location>
        <begin position="268"/>
        <end position="287"/>
    </location>
</feature>
<evidence type="ECO:0000313" key="9">
    <source>
        <dbReference type="EMBL" id="SFO04837.1"/>
    </source>
</evidence>
<dbReference type="GO" id="GO:0022857">
    <property type="term" value="F:transmembrane transporter activity"/>
    <property type="evidence" value="ECO:0007669"/>
    <property type="project" value="InterPro"/>
</dbReference>
<keyword evidence="4" id="KW-0997">Cell inner membrane</keyword>
<feature type="transmembrane region" description="Helical" evidence="8">
    <location>
        <begin position="50"/>
        <end position="66"/>
    </location>
</feature>
<dbReference type="PANTHER" id="PTHR32196:SF21">
    <property type="entry name" value="ABC TRANSPORTER PERMEASE PROTEIN YPHD-RELATED"/>
    <property type="match status" value="1"/>
</dbReference>
<evidence type="ECO:0000256" key="8">
    <source>
        <dbReference type="SAM" id="Phobius"/>
    </source>
</evidence>
<evidence type="ECO:0000256" key="2">
    <source>
        <dbReference type="ARBA" id="ARBA00022448"/>
    </source>
</evidence>
<name>A0A1I5E098_9CLOT</name>
<reference evidence="9 10" key="1">
    <citation type="submission" date="2016-10" db="EMBL/GenBank/DDBJ databases">
        <authorList>
            <person name="de Groot N.N."/>
        </authorList>
    </citation>
    <scope>NUCLEOTIDE SEQUENCE [LARGE SCALE GENOMIC DNA]</scope>
    <source>
        <strain evidence="9 10">ML2</strain>
    </source>
</reference>
<evidence type="ECO:0000256" key="1">
    <source>
        <dbReference type="ARBA" id="ARBA00004651"/>
    </source>
</evidence>
<organism evidence="9 10">
    <name type="scientific">Proteiniclasticum ruminis</name>
    <dbReference type="NCBI Taxonomy" id="398199"/>
    <lineage>
        <taxon>Bacteria</taxon>
        <taxon>Bacillati</taxon>
        <taxon>Bacillota</taxon>
        <taxon>Clostridia</taxon>
        <taxon>Eubacteriales</taxon>
        <taxon>Clostridiaceae</taxon>
        <taxon>Proteiniclasticum</taxon>
    </lineage>
</organism>
<keyword evidence="3" id="KW-1003">Cell membrane</keyword>
<comment type="subcellular location">
    <subcellularLocation>
        <location evidence="1">Cell membrane</location>
        <topology evidence="1">Multi-pass membrane protein</topology>
    </subcellularLocation>
</comment>
<keyword evidence="10" id="KW-1185">Reference proteome</keyword>
<keyword evidence="6 8" id="KW-1133">Transmembrane helix</keyword>
<evidence type="ECO:0000256" key="5">
    <source>
        <dbReference type="ARBA" id="ARBA00022692"/>
    </source>
</evidence>
<evidence type="ECO:0000256" key="7">
    <source>
        <dbReference type="ARBA" id="ARBA00023136"/>
    </source>
</evidence>
<feature type="transmembrane region" description="Helical" evidence="8">
    <location>
        <begin position="99"/>
        <end position="120"/>
    </location>
</feature>
<proteinExistence type="predicted"/>
<dbReference type="PANTHER" id="PTHR32196">
    <property type="entry name" value="ABC TRANSPORTER PERMEASE PROTEIN YPHD-RELATED-RELATED"/>
    <property type="match status" value="1"/>
</dbReference>
<feature type="transmembrane region" description="Helical" evidence="8">
    <location>
        <begin position="12"/>
        <end position="30"/>
    </location>
</feature>
<protein>
    <submittedName>
        <fullName evidence="9">Branched-chain amino acid transport system / permease component</fullName>
    </submittedName>
</protein>
<dbReference type="OrthoDB" id="2047361at2"/>
<dbReference type="Pfam" id="PF02653">
    <property type="entry name" value="BPD_transp_2"/>
    <property type="match status" value="1"/>
</dbReference>
<evidence type="ECO:0000313" key="10">
    <source>
        <dbReference type="Proteomes" id="UP000181899"/>
    </source>
</evidence>
<dbReference type="EMBL" id="FOVK01000012">
    <property type="protein sequence ID" value="SFO04837.1"/>
    <property type="molecule type" value="Genomic_DNA"/>
</dbReference>
<keyword evidence="5 8" id="KW-0812">Transmembrane</keyword>
<evidence type="ECO:0000256" key="4">
    <source>
        <dbReference type="ARBA" id="ARBA00022519"/>
    </source>
</evidence>
<feature type="transmembrane region" description="Helical" evidence="8">
    <location>
        <begin position="125"/>
        <end position="143"/>
    </location>
</feature>
<dbReference type="AlphaFoldDB" id="A0A1I5E098"/>